<dbReference type="CDD" id="cd02064">
    <property type="entry name" value="FAD_synthetase_N"/>
    <property type="match status" value="1"/>
</dbReference>
<dbReference type="UniPathway" id="UPA00276">
    <property type="reaction ID" value="UER00406"/>
</dbReference>
<dbReference type="InterPro" id="IPR015865">
    <property type="entry name" value="Riboflavin_kinase_bac/euk"/>
</dbReference>
<dbReference type="NCBIfam" id="NF004159">
    <property type="entry name" value="PRK05627.1-2"/>
    <property type="match status" value="1"/>
</dbReference>
<evidence type="ECO:0000256" key="15">
    <source>
        <dbReference type="PIRNR" id="PIRNR004491"/>
    </source>
</evidence>
<evidence type="ECO:0000256" key="7">
    <source>
        <dbReference type="ARBA" id="ARBA00022695"/>
    </source>
</evidence>
<dbReference type="GO" id="GO:0006747">
    <property type="term" value="P:FAD biosynthetic process"/>
    <property type="evidence" value="ECO:0007669"/>
    <property type="project" value="UniProtKB-UniRule"/>
</dbReference>
<dbReference type="Proteomes" id="UP000076400">
    <property type="component" value="Unassembled WGS sequence"/>
</dbReference>
<dbReference type="PIRSF" id="PIRSF004491">
    <property type="entry name" value="FAD_Synth"/>
    <property type="match status" value="1"/>
</dbReference>
<evidence type="ECO:0000313" key="17">
    <source>
        <dbReference type="EMBL" id="KZD12125.1"/>
    </source>
</evidence>
<organism evidence="17 18">
    <name type="scientific">Oceanibaculum pacificum</name>
    <dbReference type="NCBI Taxonomy" id="580166"/>
    <lineage>
        <taxon>Bacteria</taxon>
        <taxon>Pseudomonadati</taxon>
        <taxon>Pseudomonadota</taxon>
        <taxon>Alphaproteobacteria</taxon>
        <taxon>Rhodospirillales</taxon>
        <taxon>Oceanibaculaceae</taxon>
        <taxon>Oceanibaculum</taxon>
    </lineage>
</organism>
<dbReference type="EC" id="2.7.1.26" evidence="15"/>
<comment type="pathway">
    <text evidence="3 15">Cofactor biosynthesis; FMN biosynthesis; FMN from riboflavin (ATP route): step 1/1.</text>
</comment>
<dbReference type="GO" id="GO:0009398">
    <property type="term" value="P:FMN biosynthetic process"/>
    <property type="evidence" value="ECO:0007669"/>
    <property type="project" value="UniProtKB-UniRule"/>
</dbReference>
<dbReference type="InterPro" id="IPR015864">
    <property type="entry name" value="FAD_synthase"/>
</dbReference>
<gene>
    <name evidence="17" type="ORF">AUP43_17370</name>
</gene>
<evidence type="ECO:0000256" key="14">
    <source>
        <dbReference type="ARBA" id="ARBA00049494"/>
    </source>
</evidence>
<comment type="catalytic activity">
    <reaction evidence="14 15">
        <text>FMN + ATP + H(+) = FAD + diphosphate</text>
        <dbReference type="Rhea" id="RHEA:17237"/>
        <dbReference type="ChEBI" id="CHEBI:15378"/>
        <dbReference type="ChEBI" id="CHEBI:30616"/>
        <dbReference type="ChEBI" id="CHEBI:33019"/>
        <dbReference type="ChEBI" id="CHEBI:57692"/>
        <dbReference type="ChEBI" id="CHEBI:58210"/>
        <dbReference type="EC" id="2.7.7.2"/>
    </reaction>
</comment>
<comment type="function">
    <text evidence="1">Catalyzes the phosphorylation of riboflavin to FMN followed by the adenylation of FMN to FAD.</text>
</comment>
<evidence type="ECO:0000313" key="18">
    <source>
        <dbReference type="Proteomes" id="UP000076400"/>
    </source>
</evidence>
<evidence type="ECO:0000256" key="9">
    <source>
        <dbReference type="ARBA" id="ARBA00022777"/>
    </source>
</evidence>
<evidence type="ECO:0000259" key="16">
    <source>
        <dbReference type="SMART" id="SM00904"/>
    </source>
</evidence>
<name>A0A154WF85_9PROT</name>
<sequence length="323" mass="34206">MQVWRDSSAVPAALRGAAVAIGNMDGVHLGHRALIARARQIAAAAGGASPGPAGVLTFEPHPRLLFQPDATPFLLSELSEKLALLAATGIDAAFVQSFDRELSLLPAEDFVAEILVRKFGVGHVVVGEDFHFGHKRGGDVALLRRLGAAAGFGVTTVAPVAALDGGVCSSSRVRALLGEGRPGEAAALLGRYWTLHGIVERGDQIGRQIGFPTANFRLGQVRHPARGIYAVEAQVDGHGPWHAGAANFGIRPTVADRGDLMEVHLLDFTGDLYGRRLAVRLIEFLRPEKKFDGLDALQAQIALDIRAVREILASRPAIPAAFG</sequence>
<keyword evidence="8 15" id="KW-0547">Nucleotide-binding</keyword>
<dbReference type="InterPro" id="IPR023465">
    <property type="entry name" value="Riboflavin_kinase_dom_sf"/>
</dbReference>
<dbReference type="SUPFAM" id="SSF82114">
    <property type="entry name" value="Riboflavin kinase-like"/>
    <property type="match status" value="1"/>
</dbReference>
<keyword evidence="5 15" id="KW-0288">FMN</keyword>
<evidence type="ECO:0000256" key="10">
    <source>
        <dbReference type="ARBA" id="ARBA00022827"/>
    </source>
</evidence>
<reference evidence="17 18" key="1">
    <citation type="submission" date="2015-12" db="EMBL/GenBank/DDBJ databases">
        <title>Genome sequence of Oceanibaculum pacificum MCCC 1A02656.</title>
        <authorList>
            <person name="Lu L."/>
            <person name="Lai Q."/>
            <person name="Shao Z."/>
            <person name="Qian P."/>
        </authorList>
    </citation>
    <scope>NUCLEOTIDE SEQUENCE [LARGE SCALE GENOMIC DNA]</scope>
    <source>
        <strain evidence="17 18">MCCC 1A02656</strain>
    </source>
</reference>
<dbReference type="GO" id="GO:0003919">
    <property type="term" value="F:FMN adenylyltransferase activity"/>
    <property type="evidence" value="ECO:0007669"/>
    <property type="project" value="UniProtKB-UniRule"/>
</dbReference>
<accession>A0A154WF85</accession>
<keyword evidence="7 15" id="KW-0548">Nucleotidyltransferase</keyword>
<dbReference type="InterPro" id="IPR002606">
    <property type="entry name" value="Riboflavin_kinase_bac"/>
</dbReference>
<dbReference type="PANTHER" id="PTHR22749:SF6">
    <property type="entry name" value="RIBOFLAVIN KINASE"/>
    <property type="match status" value="1"/>
</dbReference>
<comment type="pathway">
    <text evidence="2 15">Cofactor biosynthesis; FAD biosynthesis; FAD from FMN: step 1/1.</text>
</comment>
<dbReference type="GO" id="GO:0009231">
    <property type="term" value="P:riboflavin biosynthetic process"/>
    <property type="evidence" value="ECO:0007669"/>
    <property type="project" value="InterPro"/>
</dbReference>
<keyword evidence="12" id="KW-0511">Multifunctional enzyme</keyword>
<keyword evidence="4 15" id="KW-0285">Flavoprotein</keyword>
<keyword evidence="10 15" id="KW-0274">FAD</keyword>
<dbReference type="Gene3D" id="3.40.50.620">
    <property type="entry name" value="HUPs"/>
    <property type="match status" value="1"/>
</dbReference>
<dbReference type="SUPFAM" id="SSF52374">
    <property type="entry name" value="Nucleotidylyl transferase"/>
    <property type="match status" value="1"/>
</dbReference>
<evidence type="ECO:0000256" key="13">
    <source>
        <dbReference type="ARBA" id="ARBA00047880"/>
    </source>
</evidence>
<dbReference type="InterPro" id="IPR023468">
    <property type="entry name" value="Riboflavin_kinase"/>
</dbReference>
<evidence type="ECO:0000256" key="5">
    <source>
        <dbReference type="ARBA" id="ARBA00022643"/>
    </source>
</evidence>
<comment type="catalytic activity">
    <reaction evidence="13 15">
        <text>riboflavin + ATP = FMN + ADP + H(+)</text>
        <dbReference type="Rhea" id="RHEA:14357"/>
        <dbReference type="ChEBI" id="CHEBI:15378"/>
        <dbReference type="ChEBI" id="CHEBI:30616"/>
        <dbReference type="ChEBI" id="CHEBI:57986"/>
        <dbReference type="ChEBI" id="CHEBI:58210"/>
        <dbReference type="ChEBI" id="CHEBI:456216"/>
        <dbReference type="EC" id="2.7.1.26"/>
    </reaction>
</comment>
<dbReference type="Pfam" id="PF01687">
    <property type="entry name" value="Flavokinase"/>
    <property type="match status" value="1"/>
</dbReference>
<dbReference type="FunFam" id="3.40.50.620:FF:000021">
    <property type="entry name" value="Riboflavin biosynthesis protein"/>
    <property type="match status" value="1"/>
</dbReference>
<dbReference type="NCBIfam" id="TIGR00083">
    <property type="entry name" value="ribF"/>
    <property type="match status" value="1"/>
</dbReference>
<dbReference type="SMART" id="SM00904">
    <property type="entry name" value="Flavokinase"/>
    <property type="match status" value="1"/>
</dbReference>
<evidence type="ECO:0000256" key="3">
    <source>
        <dbReference type="ARBA" id="ARBA00005201"/>
    </source>
</evidence>
<dbReference type="PANTHER" id="PTHR22749">
    <property type="entry name" value="RIBOFLAVIN KINASE/FMN ADENYLYLTRANSFERASE"/>
    <property type="match status" value="1"/>
</dbReference>
<keyword evidence="6 15" id="KW-0808">Transferase</keyword>
<evidence type="ECO:0000256" key="8">
    <source>
        <dbReference type="ARBA" id="ARBA00022741"/>
    </source>
</evidence>
<protein>
    <recommendedName>
        <fullName evidence="15">Riboflavin biosynthesis protein</fullName>
    </recommendedName>
    <domain>
        <recommendedName>
            <fullName evidence="15">Riboflavin kinase</fullName>
            <ecNumber evidence="15">2.7.1.26</ecNumber>
        </recommendedName>
        <alternativeName>
            <fullName evidence="15">Flavokinase</fullName>
        </alternativeName>
    </domain>
    <domain>
        <recommendedName>
            <fullName evidence="15">FMN adenylyltransferase</fullName>
            <ecNumber evidence="15">2.7.7.2</ecNumber>
        </recommendedName>
        <alternativeName>
            <fullName evidence="15">FAD pyrophosphorylase</fullName>
        </alternativeName>
        <alternativeName>
            <fullName evidence="15">FAD synthase</fullName>
        </alternativeName>
    </domain>
</protein>
<evidence type="ECO:0000256" key="12">
    <source>
        <dbReference type="ARBA" id="ARBA00023268"/>
    </source>
</evidence>
<dbReference type="EC" id="2.7.7.2" evidence="15"/>
<evidence type="ECO:0000256" key="2">
    <source>
        <dbReference type="ARBA" id="ARBA00004726"/>
    </source>
</evidence>
<dbReference type="Pfam" id="PF06574">
    <property type="entry name" value="FAD_syn"/>
    <property type="match status" value="1"/>
</dbReference>
<dbReference type="NCBIfam" id="NF004160">
    <property type="entry name" value="PRK05627.1-3"/>
    <property type="match status" value="1"/>
</dbReference>
<evidence type="ECO:0000256" key="4">
    <source>
        <dbReference type="ARBA" id="ARBA00022630"/>
    </source>
</evidence>
<dbReference type="UniPathway" id="UPA00277">
    <property type="reaction ID" value="UER00407"/>
</dbReference>
<keyword evidence="11 15" id="KW-0067">ATP-binding</keyword>
<evidence type="ECO:0000256" key="1">
    <source>
        <dbReference type="ARBA" id="ARBA00002121"/>
    </source>
</evidence>
<dbReference type="GO" id="GO:0008531">
    <property type="term" value="F:riboflavin kinase activity"/>
    <property type="evidence" value="ECO:0007669"/>
    <property type="project" value="UniProtKB-UniRule"/>
</dbReference>
<dbReference type="Gene3D" id="2.40.30.30">
    <property type="entry name" value="Riboflavin kinase-like"/>
    <property type="match status" value="1"/>
</dbReference>
<dbReference type="OrthoDB" id="9803667at2"/>
<dbReference type="GO" id="GO:0005524">
    <property type="term" value="F:ATP binding"/>
    <property type="evidence" value="ECO:0007669"/>
    <property type="project" value="UniProtKB-UniRule"/>
</dbReference>
<dbReference type="RefSeq" id="WP_067553093.1">
    <property type="nucleotide sequence ID" value="NZ_LPXN01000053.1"/>
</dbReference>
<proteinExistence type="inferred from homology"/>
<dbReference type="STRING" id="580166.AUP43_17370"/>
<evidence type="ECO:0000256" key="6">
    <source>
        <dbReference type="ARBA" id="ARBA00022679"/>
    </source>
</evidence>
<dbReference type="InterPro" id="IPR014729">
    <property type="entry name" value="Rossmann-like_a/b/a_fold"/>
</dbReference>
<comment type="similarity">
    <text evidence="15">Belongs to the ribF family.</text>
</comment>
<evidence type="ECO:0000256" key="11">
    <source>
        <dbReference type="ARBA" id="ARBA00022840"/>
    </source>
</evidence>
<keyword evidence="9 15" id="KW-0418">Kinase</keyword>
<dbReference type="EMBL" id="LPXN01000053">
    <property type="protein sequence ID" value="KZD12125.1"/>
    <property type="molecule type" value="Genomic_DNA"/>
</dbReference>
<dbReference type="AlphaFoldDB" id="A0A154WF85"/>
<comment type="caution">
    <text evidence="17">The sequence shown here is derived from an EMBL/GenBank/DDBJ whole genome shotgun (WGS) entry which is preliminary data.</text>
</comment>
<keyword evidence="18" id="KW-1185">Reference proteome</keyword>
<feature type="domain" description="Riboflavin kinase" evidence="16">
    <location>
        <begin position="188"/>
        <end position="313"/>
    </location>
</feature>